<dbReference type="OrthoDB" id="8436543at2"/>
<evidence type="ECO:0000313" key="2">
    <source>
        <dbReference type="EMBL" id="SFD43572.1"/>
    </source>
</evidence>
<sequence>MKCHVFIATTQGLVAVQDIELIDDSDVMSIVCLNGTAQSLNISNAYHNFVKKGSGIIQKDFGGESYRVDVSGNIDHGNSWQLGFYIAHYLKFHNLLGNGDPCKGDKIFCFTGEINIKDKSVQNVAHISLKLKLAEPKLISWRSQGFDTQFILPVQDKKEAQKNLSSYEEYYSEANNIIDVIAILPIIKNELIVKNQKYFLLKHMQANEYKNIKIIACLILLGVLFVFYLEFHQLKRVESSLVKFDERGITPDLYENKKHDFKPYLLAYVRKSAYLNSDFNKCDTAVTPVKIFEKNERFKSLDFEKLCELYFAAPKNTKQVIFFAKEGGEVINLILAKQGWVITFPNKLKHDLHYYLLSLADPITEEKQALFISEIEKSMLNHRVSYVSVSGILKRLSINATIFQHKMMTF</sequence>
<feature type="transmembrane region" description="Helical" evidence="1">
    <location>
        <begin position="212"/>
        <end position="231"/>
    </location>
</feature>
<dbReference type="AlphaFoldDB" id="A0A1I1SB74"/>
<dbReference type="RefSeq" id="WP_091990096.1">
    <property type="nucleotide sequence ID" value="NZ_FOLO01000057.1"/>
</dbReference>
<organism evidence="2 3">
    <name type="scientific">Pseudoalteromonas denitrificans DSM 6059</name>
    <dbReference type="NCBI Taxonomy" id="1123010"/>
    <lineage>
        <taxon>Bacteria</taxon>
        <taxon>Pseudomonadati</taxon>
        <taxon>Pseudomonadota</taxon>
        <taxon>Gammaproteobacteria</taxon>
        <taxon>Alteromonadales</taxon>
        <taxon>Pseudoalteromonadaceae</taxon>
        <taxon>Pseudoalteromonas</taxon>
    </lineage>
</organism>
<reference evidence="2 3" key="1">
    <citation type="submission" date="2016-10" db="EMBL/GenBank/DDBJ databases">
        <authorList>
            <person name="de Groot N.N."/>
        </authorList>
    </citation>
    <scope>NUCLEOTIDE SEQUENCE [LARGE SCALE GENOMIC DNA]</scope>
    <source>
        <strain evidence="2 3">DSM 6059</strain>
    </source>
</reference>
<evidence type="ECO:0000313" key="3">
    <source>
        <dbReference type="Proteomes" id="UP000198862"/>
    </source>
</evidence>
<proteinExistence type="predicted"/>
<dbReference type="STRING" id="1123010.SAMN02745724_04518"/>
<name>A0A1I1SB74_9GAMM</name>
<dbReference type="Proteomes" id="UP000198862">
    <property type="component" value="Unassembled WGS sequence"/>
</dbReference>
<keyword evidence="3" id="KW-1185">Reference proteome</keyword>
<accession>A0A1I1SB74</accession>
<protein>
    <submittedName>
        <fullName evidence="2">Uncharacterized protein</fullName>
    </submittedName>
</protein>
<gene>
    <name evidence="2" type="ORF">SAMN02745724_04518</name>
</gene>
<dbReference type="EMBL" id="FOLO01000057">
    <property type="protein sequence ID" value="SFD43572.1"/>
    <property type="molecule type" value="Genomic_DNA"/>
</dbReference>
<keyword evidence="1" id="KW-0472">Membrane</keyword>
<keyword evidence="1" id="KW-0812">Transmembrane</keyword>
<keyword evidence="1" id="KW-1133">Transmembrane helix</keyword>
<evidence type="ECO:0000256" key="1">
    <source>
        <dbReference type="SAM" id="Phobius"/>
    </source>
</evidence>